<accession>A0A931BXN0</accession>
<gene>
    <name evidence="2" type="ORF">I2H38_20490</name>
</gene>
<keyword evidence="1" id="KW-0472">Membrane</keyword>
<keyword evidence="3" id="KW-1185">Reference proteome</keyword>
<dbReference type="Proteomes" id="UP000599312">
    <property type="component" value="Unassembled WGS sequence"/>
</dbReference>
<proteinExistence type="predicted"/>
<dbReference type="EMBL" id="JADQDO010000023">
    <property type="protein sequence ID" value="MBF9235735.1"/>
    <property type="molecule type" value="Genomic_DNA"/>
</dbReference>
<dbReference type="RefSeq" id="WP_196273728.1">
    <property type="nucleotide sequence ID" value="NZ_JADQDO010000023.1"/>
</dbReference>
<organism evidence="2 3">
    <name type="scientific">Microvirga alba</name>
    <dbReference type="NCBI Taxonomy" id="2791025"/>
    <lineage>
        <taxon>Bacteria</taxon>
        <taxon>Pseudomonadati</taxon>
        <taxon>Pseudomonadota</taxon>
        <taxon>Alphaproteobacteria</taxon>
        <taxon>Hyphomicrobiales</taxon>
        <taxon>Methylobacteriaceae</taxon>
        <taxon>Microvirga</taxon>
    </lineage>
</organism>
<protein>
    <submittedName>
        <fullName evidence="2">Uncharacterized protein</fullName>
    </submittedName>
</protein>
<evidence type="ECO:0000313" key="2">
    <source>
        <dbReference type="EMBL" id="MBF9235735.1"/>
    </source>
</evidence>
<keyword evidence="1" id="KW-1133">Transmembrane helix</keyword>
<dbReference type="AlphaFoldDB" id="A0A931BXN0"/>
<evidence type="ECO:0000256" key="1">
    <source>
        <dbReference type="SAM" id="Phobius"/>
    </source>
</evidence>
<reference evidence="2" key="1">
    <citation type="submission" date="2020-11" db="EMBL/GenBank/DDBJ databases">
        <authorList>
            <person name="Kim M.K."/>
        </authorList>
    </citation>
    <scope>NUCLEOTIDE SEQUENCE</scope>
    <source>
        <strain evidence="2">BT350</strain>
    </source>
</reference>
<feature type="transmembrane region" description="Helical" evidence="1">
    <location>
        <begin position="17"/>
        <end position="37"/>
    </location>
</feature>
<comment type="caution">
    <text evidence="2">The sequence shown here is derived from an EMBL/GenBank/DDBJ whole genome shotgun (WGS) entry which is preliminary data.</text>
</comment>
<name>A0A931BXN0_9HYPH</name>
<evidence type="ECO:0000313" key="3">
    <source>
        <dbReference type="Proteomes" id="UP000599312"/>
    </source>
</evidence>
<keyword evidence="1" id="KW-0812">Transmembrane</keyword>
<sequence length="47" mass="5042">MTFLAALAELRDFAADIGSFAAAAVAISMILTGRATVRTFARRRRSP</sequence>